<gene>
    <name evidence="1" type="ORF">JYU34_003271</name>
</gene>
<organism evidence="1 2">
    <name type="scientific">Plutella xylostella</name>
    <name type="common">Diamondback moth</name>
    <name type="synonym">Plutella maculipennis</name>
    <dbReference type="NCBI Taxonomy" id="51655"/>
    <lineage>
        <taxon>Eukaryota</taxon>
        <taxon>Metazoa</taxon>
        <taxon>Ecdysozoa</taxon>
        <taxon>Arthropoda</taxon>
        <taxon>Hexapoda</taxon>
        <taxon>Insecta</taxon>
        <taxon>Pterygota</taxon>
        <taxon>Neoptera</taxon>
        <taxon>Endopterygota</taxon>
        <taxon>Lepidoptera</taxon>
        <taxon>Glossata</taxon>
        <taxon>Ditrysia</taxon>
        <taxon>Yponomeutoidea</taxon>
        <taxon>Plutellidae</taxon>
        <taxon>Plutella</taxon>
    </lineage>
</organism>
<evidence type="ECO:0000313" key="2">
    <source>
        <dbReference type="Proteomes" id="UP000823941"/>
    </source>
</evidence>
<protein>
    <submittedName>
        <fullName evidence="1">Uncharacterized protein</fullName>
    </submittedName>
</protein>
<proteinExistence type="predicted"/>
<name>A0ABQ7QZL2_PLUXY</name>
<comment type="caution">
    <text evidence="1">The sequence shown here is derived from an EMBL/GenBank/DDBJ whole genome shotgun (WGS) entry which is preliminary data.</text>
</comment>
<keyword evidence="2" id="KW-1185">Reference proteome</keyword>
<sequence>MRLLKKPIHANANIEGSFIIKETSHHPPRQDHGAGGALAETLCRHVAESPGCAARVYGMER</sequence>
<evidence type="ECO:0000313" key="1">
    <source>
        <dbReference type="EMBL" id="KAG7310485.1"/>
    </source>
</evidence>
<dbReference type="EMBL" id="JAHIBW010000005">
    <property type="protein sequence ID" value="KAG7310485.1"/>
    <property type="molecule type" value="Genomic_DNA"/>
</dbReference>
<accession>A0ABQ7QZL2</accession>
<reference evidence="1 2" key="1">
    <citation type="submission" date="2021-06" db="EMBL/GenBank/DDBJ databases">
        <title>A haploid diamondback moth (Plutella xylostella L.) genome assembly resolves 31 chromosomes and identifies a diamide resistance mutation.</title>
        <authorList>
            <person name="Ward C.M."/>
            <person name="Perry K.D."/>
            <person name="Baker G."/>
            <person name="Powis K."/>
            <person name="Heckel D.G."/>
            <person name="Baxter S.W."/>
        </authorList>
    </citation>
    <scope>NUCLEOTIDE SEQUENCE [LARGE SCALE GENOMIC DNA]</scope>
    <source>
        <strain evidence="1 2">LV</strain>
        <tissue evidence="1">Single pupa</tissue>
    </source>
</reference>
<dbReference type="Proteomes" id="UP000823941">
    <property type="component" value="Chromosome 5"/>
</dbReference>